<sequence length="266" mass="29210">MTATPPSYQTVIATSLSTGTLLLEYNQPRISNAFTLQQYHDLADALHWARNDPSIRVIVLTGKGKHYCAGKVLLPPGESGPTIEQEIEAGRRLGDELQGYPKVLIAAVHGAAIGWGCTQLWNFDLVYAWDKGAVFQTPFMSLGFVPEGASSWSFPKVMGKQRANALLLAAEKLNAREMYDAGMVTKVIGGDTVDAFRDEVFKIAKRIGTYSAESLRMAKAQVNRPSVLAEQREASMWEAVDLKVRLNSDEAKAAMKAFMDKSKPKL</sequence>
<dbReference type="SUPFAM" id="SSF52096">
    <property type="entry name" value="ClpP/crotonase"/>
    <property type="match status" value="1"/>
</dbReference>
<dbReference type="Proteomes" id="UP000053789">
    <property type="component" value="Unassembled WGS sequence"/>
</dbReference>
<dbReference type="GeneID" id="27701970"/>
<accession>A0A0D2FV33</accession>
<dbReference type="CDD" id="cd06558">
    <property type="entry name" value="crotonase-like"/>
    <property type="match status" value="1"/>
</dbReference>
<keyword evidence="3" id="KW-0413">Isomerase</keyword>
<protein>
    <recommendedName>
        <fullName evidence="6">Enoyl-CoA hydratase</fullName>
    </recommendedName>
</protein>
<evidence type="ECO:0000256" key="2">
    <source>
        <dbReference type="ARBA" id="ARBA00023140"/>
    </source>
</evidence>
<dbReference type="InterPro" id="IPR029045">
    <property type="entry name" value="ClpP/crotonase-like_dom_sf"/>
</dbReference>
<dbReference type="RefSeq" id="XP_016617066.1">
    <property type="nucleotide sequence ID" value="XM_016766768.1"/>
</dbReference>
<keyword evidence="2" id="KW-0576">Peroxisome</keyword>
<dbReference type="Gene3D" id="3.90.226.10">
    <property type="entry name" value="2-enoyl-CoA Hydratase, Chain A, domain 1"/>
    <property type="match status" value="1"/>
</dbReference>
<gene>
    <name evidence="4" type="ORF">Z519_09042</name>
</gene>
<dbReference type="PANTHER" id="PTHR43684">
    <property type="match status" value="1"/>
</dbReference>
<evidence type="ECO:0000256" key="3">
    <source>
        <dbReference type="ARBA" id="ARBA00023235"/>
    </source>
</evidence>
<evidence type="ECO:0008006" key="6">
    <source>
        <dbReference type="Google" id="ProtNLM"/>
    </source>
</evidence>
<dbReference type="HOGENOM" id="CLU_009834_7_2_1"/>
<dbReference type="InterPro" id="IPR001753">
    <property type="entry name" value="Enoyl-CoA_hydra/iso"/>
</dbReference>
<keyword evidence="5" id="KW-1185">Reference proteome</keyword>
<dbReference type="OrthoDB" id="448450at2759"/>
<dbReference type="EMBL" id="KN846993">
    <property type="protein sequence ID" value="KIW90397.1"/>
    <property type="molecule type" value="Genomic_DNA"/>
</dbReference>
<dbReference type="AlphaFoldDB" id="A0A0D2FV33"/>
<proteinExistence type="predicted"/>
<evidence type="ECO:0000256" key="1">
    <source>
        <dbReference type="ARBA" id="ARBA00004275"/>
    </source>
</evidence>
<reference evidence="4" key="1">
    <citation type="submission" date="2015-01" db="EMBL/GenBank/DDBJ databases">
        <title>The Genome Sequence of Cladophialophora bantiana CBS 173.52.</title>
        <authorList>
            <consortium name="The Broad Institute Genomics Platform"/>
            <person name="Cuomo C."/>
            <person name="de Hoog S."/>
            <person name="Gorbushina A."/>
            <person name="Stielow B."/>
            <person name="Teixiera M."/>
            <person name="Abouelleil A."/>
            <person name="Chapman S.B."/>
            <person name="Priest M."/>
            <person name="Young S.K."/>
            <person name="Wortman J."/>
            <person name="Nusbaum C."/>
            <person name="Birren B."/>
        </authorList>
    </citation>
    <scope>NUCLEOTIDE SEQUENCE [LARGE SCALE GENOMIC DNA]</scope>
    <source>
        <strain evidence="4">CBS 173.52</strain>
    </source>
</reference>
<dbReference type="PANTHER" id="PTHR43684:SF1">
    <property type="entry name" value="ENOYL-COA DELTA ISOMERASE 2"/>
    <property type="match status" value="1"/>
</dbReference>
<organism evidence="4 5">
    <name type="scientific">Cladophialophora bantiana (strain ATCC 10958 / CBS 173.52 / CDC B-1940 / NIH 8579)</name>
    <name type="common">Xylohypha bantiana</name>
    <dbReference type="NCBI Taxonomy" id="1442370"/>
    <lineage>
        <taxon>Eukaryota</taxon>
        <taxon>Fungi</taxon>
        <taxon>Dikarya</taxon>
        <taxon>Ascomycota</taxon>
        <taxon>Pezizomycotina</taxon>
        <taxon>Eurotiomycetes</taxon>
        <taxon>Chaetothyriomycetidae</taxon>
        <taxon>Chaetothyriales</taxon>
        <taxon>Herpotrichiellaceae</taxon>
        <taxon>Cladophialophora</taxon>
    </lineage>
</organism>
<evidence type="ECO:0000313" key="5">
    <source>
        <dbReference type="Proteomes" id="UP000053789"/>
    </source>
</evidence>
<dbReference type="Pfam" id="PF00378">
    <property type="entry name" value="ECH_1"/>
    <property type="match status" value="1"/>
</dbReference>
<dbReference type="GO" id="GO:0005777">
    <property type="term" value="C:peroxisome"/>
    <property type="evidence" value="ECO:0007669"/>
    <property type="project" value="UniProtKB-SubCell"/>
</dbReference>
<dbReference type="InterPro" id="IPR051053">
    <property type="entry name" value="ECH/Chromodomain_protein"/>
</dbReference>
<comment type="subcellular location">
    <subcellularLocation>
        <location evidence="1">Peroxisome</location>
    </subcellularLocation>
</comment>
<dbReference type="VEuPathDB" id="FungiDB:Z519_09042"/>
<evidence type="ECO:0000313" key="4">
    <source>
        <dbReference type="EMBL" id="KIW90397.1"/>
    </source>
</evidence>
<name>A0A0D2FV33_CLAB1</name>
<dbReference type="GO" id="GO:0004165">
    <property type="term" value="F:delta(3)-delta(2)-enoyl-CoA isomerase activity"/>
    <property type="evidence" value="ECO:0007669"/>
    <property type="project" value="UniProtKB-ARBA"/>
</dbReference>